<proteinExistence type="predicted"/>
<comment type="caution">
    <text evidence="1">The sequence shown here is derived from an EMBL/GenBank/DDBJ whole genome shotgun (WGS) entry which is preliminary data.</text>
</comment>
<dbReference type="AlphaFoldDB" id="A0ABD2J781"/>
<evidence type="ECO:0000313" key="1">
    <source>
        <dbReference type="EMBL" id="KAL3086450.1"/>
    </source>
</evidence>
<organism evidence="1 2">
    <name type="scientific">Heterodera trifolii</name>
    <dbReference type="NCBI Taxonomy" id="157864"/>
    <lineage>
        <taxon>Eukaryota</taxon>
        <taxon>Metazoa</taxon>
        <taxon>Ecdysozoa</taxon>
        <taxon>Nematoda</taxon>
        <taxon>Chromadorea</taxon>
        <taxon>Rhabditida</taxon>
        <taxon>Tylenchina</taxon>
        <taxon>Tylenchomorpha</taxon>
        <taxon>Tylenchoidea</taxon>
        <taxon>Heteroderidae</taxon>
        <taxon>Heteroderinae</taxon>
        <taxon>Heterodera</taxon>
    </lineage>
</organism>
<reference evidence="1 2" key="1">
    <citation type="submission" date="2024-10" db="EMBL/GenBank/DDBJ databases">
        <authorList>
            <person name="Kim D."/>
        </authorList>
    </citation>
    <scope>NUCLEOTIDE SEQUENCE [LARGE SCALE GENOMIC DNA]</scope>
    <source>
        <strain evidence="1">BH-2024</strain>
    </source>
</reference>
<gene>
    <name evidence="1" type="ORF">niasHT_038212</name>
</gene>
<dbReference type="Proteomes" id="UP001620626">
    <property type="component" value="Unassembled WGS sequence"/>
</dbReference>
<dbReference type="EMBL" id="JBICBT010001041">
    <property type="protein sequence ID" value="KAL3086450.1"/>
    <property type="molecule type" value="Genomic_DNA"/>
</dbReference>
<keyword evidence="2" id="KW-1185">Reference proteome</keyword>
<name>A0ABD2J781_9BILA</name>
<protein>
    <submittedName>
        <fullName evidence="1">Uncharacterized protein</fullName>
    </submittedName>
</protein>
<sequence length="467" mass="53313">MIYYHLILVCNEHAYPRYRRRPPAPDDRAVARDPEKYERHFEYNDSGGPDVRQKVDYDEFNQIRLARYITSMEAILSLWGTKLVDKLDVHGPSGHRIAVEQGFEDEDKNMNAICEAAQAEEERKQRGEERVTQLTAYFAFNEANTPIGLSYANCYKIAKVLPAKDHFAQQPRTLAIRLLLLVVPDPKGWESLRTVNGNVFPTFVAAANDRGLLTDEDLWMKTIGDAFRIKKSIRQRIRWLAMFFATANLASPCKILDKILVTADKWLLKTSVAKASPEEQKQYVLHAMEWFLLANGITPDSGPREDGTYESACEHIGLPRPRGLVLTKETFMKLAFFRDDALNEHLHEDFLPDGQRRGAMRLDYYQKYVSGLKPNEEQQKLIDDVHAALEHVQQVIDGQCPTFCQTSSDSSWSPKIIARAKSAGINALNNMENRVKLPSMMVQPSRSALIDEIFLAELLSKLFPLIR</sequence>
<accession>A0ABD2J781</accession>
<evidence type="ECO:0000313" key="2">
    <source>
        <dbReference type="Proteomes" id="UP001620626"/>
    </source>
</evidence>